<keyword evidence="5 7" id="KW-1133">Transmembrane helix</keyword>
<gene>
    <name evidence="8" type="ORF">WCY31_06185</name>
</gene>
<feature type="transmembrane region" description="Helical" evidence="7">
    <location>
        <begin position="45"/>
        <end position="69"/>
    </location>
</feature>
<evidence type="ECO:0000256" key="1">
    <source>
        <dbReference type="ARBA" id="ARBA00004651"/>
    </source>
</evidence>
<dbReference type="RefSeq" id="WP_345973710.1">
    <property type="nucleotide sequence ID" value="NZ_CP147920.1"/>
</dbReference>
<evidence type="ECO:0000256" key="6">
    <source>
        <dbReference type="ARBA" id="ARBA00023136"/>
    </source>
</evidence>
<keyword evidence="6 7" id="KW-0472">Membrane</keyword>
<evidence type="ECO:0000256" key="3">
    <source>
        <dbReference type="ARBA" id="ARBA00022475"/>
    </source>
</evidence>
<dbReference type="SUPFAM" id="SSF118215">
    <property type="entry name" value="Proton glutamate symport protein"/>
    <property type="match status" value="1"/>
</dbReference>
<protein>
    <submittedName>
        <fullName evidence="8">Dicarboxylate/amino acid:cation symporter</fullName>
    </submittedName>
</protein>
<evidence type="ECO:0000256" key="4">
    <source>
        <dbReference type="ARBA" id="ARBA00022692"/>
    </source>
</evidence>
<keyword evidence="2" id="KW-0813">Transport</keyword>
<dbReference type="InterPro" id="IPR036458">
    <property type="entry name" value="Na:dicarbo_symporter_sf"/>
</dbReference>
<accession>A0ABZ3HCP4</accession>
<keyword evidence="9" id="KW-1185">Reference proteome</keyword>
<dbReference type="Proteomes" id="UP001447842">
    <property type="component" value="Chromosome"/>
</dbReference>
<reference evidence="8 9" key="1">
    <citation type="submission" date="2024-03" db="EMBL/GenBank/DDBJ databases">
        <title>Sulfurimonas sp. HSL3-1.</title>
        <authorList>
            <person name="Wang S."/>
        </authorList>
    </citation>
    <scope>NUCLEOTIDE SEQUENCE [LARGE SCALE GENOMIC DNA]</scope>
    <source>
        <strain evidence="8 9">HSL3-1</strain>
    </source>
</reference>
<organism evidence="8 9">
    <name type="scientific">Sulfurimonas diazotrophicus</name>
    <dbReference type="NCBI Taxonomy" id="3131939"/>
    <lineage>
        <taxon>Bacteria</taxon>
        <taxon>Pseudomonadati</taxon>
        <taxon>Campylobacterota</taxon>
        <taxon>Epsilonproteobacteria</taxon>
        <taxon>Campylobacterales</taxon>
        <taxon>Sulfurimonadaceae</taxon>
        <taxon>Sulfurimonas</taxon>
    </lineage>
</organism>
<evidence type="ECO:0000313" key="8">
    <source>
        <dbReference type="EMBL" id="XAU16295.1"/>
    </source>
</evidence>
<dbReference type="PRINTS" id="PR00173">
    <property type="entry name" value="EDTRNSPORT"/>
</dbReference>
<evidence type="ECO:0000256" key="2">
    <source>
        <dbReference type="ARBA" id="ARBA00022448"/>
    </source>
</evidence>
<feature type="transmembrane region" description="Helical" evidence="7">
    <location>
        <begin position="295"/>
        <end position="317"/>
    </location>
</feature>
<feature type="transmembrane region" description="Helical" evidence="7">
    <location>
        <begin position="145"/>
        <end position="164"/>
    </location>
</feature>
<dbReference type="Gene3D" id="1.10.3860.10">
    <property type="entry name" value="Sodium:dicarboxylate symporter"/>
    <property type="match status" value="1"/>
</dbReference>
<evidence type="ECO:0000313" key="9">
    <source>
        <dbReference type="Proteomes" id="UP001447842"/>
    </source>
</evidence>
<feature type="transmembrane region" description="Helical" evidence="7">
    <location>
        <begin position="185"/>
        <end position="205"/>
    </location>
</feature>
<feature type="transmembrane region" description="Helical" evidence="7">
    <location>
        <begin position="217"/>
        <end position="245"/>
    </location>
</feature>
<dbReference type="InterPro" id="IPR001991">
    <property type="entry name" value="Na-dicarboxylate_symporter"/>
</dbReference>
<feature type="transmembrane region" description="Helical" evidence="7">
    <location>
        <begin position="81"/>
        <end position="101"/>
    </location>
</feature>
<sequence>MTQLRAALASTNGLILAGIVLGALFGAFFPELALAQRIIGQMFVALLKMLVVPLVFASIFVAIAGLGTLHHLKNMGLRTIGLYLLTTALSVLLAIVVMNVLGIGEAVSAEGIAFAQAHEIKPFSFEAMLLGFIPTNVFASLTNGAMMQVIVFSILFAIASLYLSDHHQGLMLDFFTGVNNAMLKMAEWVIKLTPLGVFSLIAYVVADEGVDVILGLWKYMLVVIGVILLHGLVTLPSLVAFFARVNPYHYMGQVKEAILLAFSTASSAATLPVSIEVSEHKGGVRRESAGFVLPLGATVSMDGTAAYLVVAVLYIATLAGVELSFGDQVLLGVTVVALSVGVAALPSASLVMMVVILNQIGLPADYIGLIVAVDRVLDMFRTSLNVTSDLMVTKIVDVTTRKEALGEAAQERSA</sequence>
<name>A0ABZ3HCP4_9BACT</name>
<evidence type="ECO:0000256" key="5">
    <source>
        <dbReference type="ARBA" id="ARBA00022989"/>
    </source>
</evidence>
<feature type="transmembrane region" description="Helical" evidence="7">
    <location>
        <begin position="329"/>
        <end position="357"/>
    </location>
</feature>
<dbReference type="PANTHER" id="PTHR42865">
    <property type="entry name" value="PROTON/GLUTAMATE-ASPARTATE SYMPORTER"/>
    <property type="match status" value="1"/>
</dbReference>
<proteinExistence type="predicted"/>
<evidence type="ECO:0000256" key="7">
    <source>
        <dbReference type="SAM" id="Phobius"/>
    </source>
</evidence>
<dbReference type="PANTHER" id="PTHR42865:SF7">
    <property type="entry name" value="PROTON_GLUTAMATE-ASPARTATE SYMPORTER"/>
    <property type="match status" value="1"/>
</dbReference>
<dbReference type="Pfam" id="PF00375">
    <property type="entry name" value="SDF"/>
    <property type="match status" value="1"/>
</dbReference>
<keyword evidence="4 7" id="KW-0812">Transmembrane</keyword>
<comment type="subcellular location">
    <subcellularLocation>
        <location evidence="1">Cell membrane</location>
        <topology evidence="1">Multi-pass membrane protein</topology>
    </subcellularLocation>
</comment>
<dbReference type="EMBL" id="CP147920">
    <property type="protein sequence ID" value="XAU16295.1"/>
    <property type="molecule type" value="Genomic_DNA"/>
</dbReference>
<keyword evidence="3" id="KW-1003">Cell membrane</keyword>